<evidence type="ECO:0000256" key="1">
    <source>
        <dbReference type="SAM" id="MobiDB-lite"/>
    </source>
</evidence>
<reference evidence="2" key="2">
    <citation type="journal article" date="2015" name="Data Brief">
        <title>Shoot transcriptome of the giant reed, Arundo donax.</title>
        <authorList>
            <person name="Barrero R.A."/>
            <person name="Guerrero F.D."/>
            <person name="Moolhuijzen P."/>
            <person name="Goolsby J.A."/>
            <person name="Tidwell J."/>
            <person name="Bellgard S.E."/>
            <person name="Bellgard M.I."/>
        </authorList>
    </citation>
    <scope>NUCLEOTIDE SEQUENCE</scope>
    <source>
        <tissue evidence="2">Shoot tissue taken approximately 20 cm above the soil surface</tissue>
    </source>
</reference>
<organism evidence="2">
    <name type="scientific">Arundo donax</name>
    <name type="common">Giant reed</name>
    <name type="synonym">Donax arundinaceus</name>
    <dbReference type="NCBI Taxonomy" id="35708"/>
    <lineage>
        <taxon>Eukaryota</taxon>
        <taxon>Viridiplantae</taxon>
        <taxon>Streptophyta</taxon>
        <taxon>Embryophyta</taxon>
        <taxon>Tracheophyta</taxon>
        <taxon>Spermatophyta</taxon>
        <taxon>Magnoliopsida</taxon>
        <taxon>Liliopsida</taxon>
        <taxon>Poales</taxon>
        <taxon>Poaceae</taxon>
        <taxon>PACMAD clade</taxon>
        <taxon>Arundinoideae</taxon>
        <taxon>Arundineae</taxon>
        <taxon>Arundo</taxon>
    </lineage>
</organism>
<reference evidence="2" key="1">
    <citation type="submission" date="2014-09" db="EMBL/GenBank/DDBJ databases">
        <authorList>
            <person name="Magalhaes I.L.F."/>
            <person name="Oliveira U."/>
            <person name="Santos F.R."/>
            <person name="Vidigal T.H.D.A."/>
            <person name="Brescovit A.D."/>
            <person name="Santos A.J."/>
        </authorList>
    </citation>
    <scope>NUCLEOTIDE SEQUENCE</scope>
    <source>
        <tissue evidence="2">Shoot tissue taken approximately 20 cm above the soil surface</tissue>
    </source>
</reference>
<proteinExistence type="predicted"/>
<name>A0A0A9C368_ARUDO</name>
<feature type="region of interest" description="Disordered" evidence="1">
    <location>
        <begin position="1"/>
        <end position="23"/>
    </location>
</feature>
<dbReference type="EMBL" id="GBRH01231913">
    <property type="protein sequence ID" value="JAD65982.1"/>
    <property type="molecule type" value="Transcribed_RNA"/>
</dbReference>
<dbReference type="AlphaFoldDB" id="A0A0A9C368"/>
<protein>
    <submittedName>
        <fullName evidence="2">Uncharacterized protein</fullName>
    </submittedName>
</protein>
<sequence length="23" mass="2816">MRSTRIKDLKQNQIRRISPTMSR</sequence>
<feature type="compositionally biased region" description="Basic and acidic residues" evidence="1">
    <location>
        <begin position="1"/>
        <end position="10"/>
    </location>
</feature>
<evidence type="ECO:0000313" key="2">
    <source>
        <dbReference type="EMBL" id="JAD65982.1"/>
    </source>
</evidence>
<feature type="compositionally biased region" description="Polar residues" evidence="1">
    <location>
        <begin position="11"/>
        <end position="23"/>
    </location>
</feature>
<accession>A0A0A9C368</accession>